<dbReference type="AlphaFoldDB" id="A0A7I8KYK7"/>
<dbReference type="InterPro" id="IPR001611">
    <property type="entry name" value="Leu-rich_rpt"/>
</dbReference>
<dbReference type="EMBL" id="LR746272">
    <property type="protein sequence ID" value="CAA7402416.1"/>
    <property type="molecule type" value="Genomic_DNA"/>
</dbReference>
<feature type="compositionally biased region" description="Pro residues" evidence="1">
    <location>
        <begin position="7"/>
        <end position="17"/>
    </location>
</feature>
<evidence type="ECO:0000256" key="1">
    <source>
        <dbReference type="SAM" id="MobiDB-lite"/>
    </source>
</evidence>
<accession>A0A7I8KYK7</accession>
<evidence type="ECO:0000313" key="3">
    <source>
        <dbReference type="EMBL" id="CAA7402416.1"/>
    </source>
</evidence>
<dbReference type="Gene3D" id="3.80.10.10">
    <property type="entry name" value="Ribonuclease Inhibitor"/>
    <property type="match status" value="1"/>
</dbReference>
<dbReference type="Gene3D" id="2.60.120.430">
    <property type="entry name" value="Galactose-binding lectin"/>
    <property type="match status" value="1"/>
</dbReference>
<feature type="domain" description="Malectin" evidence="2">
    <location>
        <begin position="325"/>
        <end position="487"/>
    </location>
</feature>
<dbReference type="FunFam" id="2.60.120.430:FF:000004">
    <property type="entry name" value="Putative leucine-rich repeat receptor-like serine/threonine-protein kinase"/>
    <property type="match status" value="1"/>
</dbReference>
<sequence length="506" mass="55309">MASTPSPAIPPSLPPSLSPARGDHGESQFASLLTPNLPVLPPEGGATRTVREMRAAGPAGLPRALFLFLLSAATLNCCLQGPGAHGQSLPRRNVIEALQQIALKLKILEWDFDKDPCTQWPKESSDLYVHNVTCQEITTTTTNATTNATTNTTAWHVVSIFLESNMLQGPLPRTLGSLTNLSRLAVYHLKRICLLYGILIGYRTLMEGPFPPEFSLLQSITELRVSDLKNAGGSFPPLEKLINLEQFHCSYFLINLCCGDLSFNNFTGEIPGNFENLRRLTTIDISYNTFTDVSSAPDNCEQESTIASCLRKDLPCDGTPKSESVTVDGNEYERDTSPEGWAYSSTGNFIGGGSDASFVAEATSLLTMTNAELYKTARLNPLSLKYYGLCLQPGSYTVQLHFAEIVFTSGRTFVNVGRRVFDVSIQGRKVLRDFNIVEAANGTGKEVIKNFTALVEGSTLEIHFKWSGKGTNVVPYRSVYGPLISAISVTPSIYMNITSYIDFVII</sequence>
<dbReference type="Pfam" id="PF11721">
    <property type="entry name" value="Malectin"/>
    <property type="match status" value="1"/>
</dbReference>
<reference evidence="3" key="1">
    <citation type="submission" date="2020-02" db="EMBL/GenBank/DDBJ databases">
        <authorList>
            <person name="Scholz U."/>
            <person name="Mascher M."/>
            <person name="Fiebig A."/>
        </authorList>
    </citation>
    <scope>NUCLEOTIDE SEQUENCE</scope>
</reference>
<protein>
    <recommendedName>
        <fullName evidence="2">Malectin domain-containing protein</fullName>
    </recommendedName>
</protein>
<dbReference type="PANTHER" id="PTHR34081">
    <property type="entry name" value="MALECTIN DOMAIN-CONTAINING PROTEIN"/>
    <property type="match status" value="1"/>
</dbReference>
<dbReference type="InterPro" id="IPR021720">
    <property type="entry name" value="Malectin_dom"/>
</dbReference>
<organism evidence="3 4">
    <name type="scientific">Spirodela intermedia</name>
    <name type="common">Intermediate duckweed</name>
    <dbReference type="NCBI Taxonomy" id="51605"/>
    <lineage>
        <taxon>Eukaryota</taxon>
        <taxon>Viridiplantae</taxon>
        <taxon>Streptophyta</taxon>
        <taxon>Embryophyta</taxon>
        <taxon>Tracheophyta</taxon>
        <taxon>Spermatophyta</taxon>
        <taxon>Magnoliopsida</taxon>
        <taxon>Liliopsida</taxon>
        <taxon>Araceae</taxon>
        <taxon>Lemnoideae</taxon>
        <taxon>Spirodela</taxon>
    </lineage>
</organism>
<dbReference type="Pfam" id="PF00560">
    <property type="entry name" value="LRR_1"/>
    <property type="match status" value="1"/>
</dbReference>
<dbReference type="SUPFAM" id="SSF52058">
    <property type="entry name" value="L domain-like"/>
    <property type="match status" value="1"/>
</dbReference>
<gene>
    <name evidence="3" type="ORF">SI8410_09013094</name>
</gene>
<evidence type="ECO:0000313" key="4">
    <source>
        <dbReference type="Proteomes" id="UP000663760"/>
    </source>
</evidence>
<evidence type="ECO:0000259" key="2">
    <source>
        <dbReference type="Pfam" id="PF11721"/>
    </source>
</evidence>
<dbReference type="OrthoDB" id="4062651at2759"/>
<name>A0A7I8KYK7_SPIIN</name>
<dbReference type="InterPro" id="IPR032675">
    <property type="entry name" value="LRR_dom_sf"/>
</dbReference>
<dbReference type="Proteomes" id="UP000663760">
    <property type="component" value="Chromosome 9"/>
</dbReference>
<keyword evidence="4" id="KW-1185">Reference proteome</keyword>
<proteinExistence type="predicted"/>
<dbReference type="PANTHER" id="PTHR34081:SF1">
    <property type="entry name" value="MALECTIN, LEUCINE-RICH REPEAT DOMAIN, L DOMAIN-LIKE PROTEIN-RELATED"/>
    <property type="match status" value="1"/>
</dbReference>
<feature type="region of interest" description="Disordered" evidence="1">
    <location>
        <begin position="1"/>
        <end position="45"/>
    </location>
</feature>